<gene>
    <name evidence="1" type="ORF">S01H1_77675</name>
</gene>
<reference evidence="1" key="1">
    <citation type="journal article" date="2014" name="Front. Microbiol.">
        <title>High frequency of phylogenetically diverse reductive dehalogenase-homologous genes in deep subseafloor sedimentary metagenomes.</title>
        <authorList>
            <person name="Kawai M."/>
            <person name="Futagami T."/>
            <person name="Toyoda A."/>
            <person name="Takaki Y."/>
            <person name="Nishi S."/>
            <person name="Hori S."/>
            <person name="Arai W."/>
            <person name="Tsubouchi T."/>
            <person name="Morono Y."/>
            <person name="Uchiyama I."/>
            <person name="Ito T."/>
            <person name="Fujiyama A."/>
            <person name="Inagaki F."/>
            <person name="Takami H."/>
        </authorList>
    </citation>
    <scope>NUCLEOTIDE SEQUENCE</scope>
    <source>
        <strain evidence="1">Expedition CK06-06</strain>
    </source>
</reference>
<dbReference type="EMBL" id="BARS01052225">
    <property type="protein sequence ID" value="GAG52272.1"/>
    <property type="molecule type" value="Genomic_DNA"/>
</dbReference>
<comment type="caution">
    <text evidence="1">The sequence shown here is derived from an EMBL/GenBank/DDBJ whole genome shotgun (WGS) entry which is preliminary data.</text>
</comment>
<dbReference type="AlphaFoldDB" id="X0Z0V5"/>
<protein>
    <submittedName>
        <fullName evidence="1">Uncharacterized protein</fullName>
    </submittedName>
</protein>
<evidence type="ECO:0000313" key="1">
    <source>
        <dbReference type="EMBL" id="GAG52272.1"/>
    </source>
</evidence>
<proteinExistence type="predicted"/>
<accession>X0Z0V5</accession>
<organism evidence="1">
    <name type="scientific">marine sediment metagenome</name>
    <dbReference type="NCBI Taxonomy" id="412755"/>
    <lineage>
        <taxon>unclassified sequences</taxon>
        <taxon>metagenomes</taxon>
        <taxon>ecological metagenomes</taxon>
    </lineage>
</organism>
<name>X0Z0V5_9ZZZZ</name>
<sequence>MNADHNNPEEEKFAALFAALDKDAAPVDAKLKERLRIRSAEAFAVGLPAKSPQQKRIKRMLLIALRGLT</sequence>
<feature type="non-terminal residue" evidence="1">
    <location>
        <position position="69"/>
    </location>
</feature>